<gene>
    <name evidence="3" type="ORF">PECUL_23A025417</name>
</gene>
<dbReference type="Proteomes" id="UP001295444">
    <property type="component" value="Chromosome 02"/>
</dbReference>
<feature type="compositionally biased region" description="Polar residues" evidence="2">
    <location>
        <begin position="10"/>
        <end position="26"/>
    </location>
</feature>
<reference evidence="3" key="1">
    <citation type="submission" date="2022-03" db="EMBL/GenBank/DDBJ databases">
        <authorList>
            <person name="Alioto T."/>
            <person name="Alioto T."/>
            <person name="Gomez Garrido J."/>
        </authorList>
    </citation>
    <scope>NUCLEOTIDE SEQUENCE</scope>
</reference>
<dbReference type="AlphaFoldDB" id="A0AAD1VSP7"/>
<feature type="coiled-coil region" evidence="1">
    <location>
        <begin position="48"/>
        <end position="75"/>
    </location>
</feature>
<evidence type="ECO:0000256" key="1">
    <source>
        <dbReference type="SAM" id="Coils"/>
    </source>
</evidence>
<evidence type="ECO:0000256" key="2">
    <source>
        <dbReference type="SAM" id="MobiDB-lite"/>
    </source>
</evidence>
<feature type="non-terminal residue" evidence="3">
    <location>
        <position position="1"/>
    </location>
</feature>
<sequence length="98" mass="10832">ADKMAPASPEVSSRDSPMQGSSRGETLSQIAADVATITANMLSRAEKAEMLAEIRSEIREEVKEVRRDLTALERRLLMCSTNKPLTLPPPDREMSFLT</sequence>
<accession>A0AAD1VSP7</accession>
<dbReference type="EMBL" id="OW240913">
    <property type="protein sequence ID" value="CAH2250894.1"/>
    <property type="molecule type" value="Genomic_DNA"/>
</dbReference>
<organism evidence="3 4">
    <name type="scientific">Pelobates cultripes</name>
    <name type="common">Western spadefoot toad</name>
    <dbReference type="NCBI Taxonomy" id="61616"/>
    <lineage>
        <taxon>Eukaryota</taxon>
        <taxon>Metazoa</taxon>
        <taxon>Chordata</taxon>
        <taxon>Craniata</taxon>
        <taxon>Vertebrata</taxon>
        <taxon>Euteleostomi</taxon>
        <taxon>Amphibia</taxon>
        <taxon>Batrachia</taxon>
        <taxon>Anura</taxon>
        <taxon>Pelobatoidea</taxon>
        <taxon>Pelobatidae</taxon>
        <taxon>Pelobates</taxon>
    </lineage>
</organism>
<feature type="region of interest" description="Disordered" evidence="2">
    <location>
        <begin position="1"/>
        <end position="26"/>
    </location>
</feature>
<protein>
    <submittedName>
        <fullName evidence="3">Uncharacterized protein</fullName>
    </submittedName>
</protein>
<proteinExistence type="predicted"/>
<name>A0AAD1VSP7_PELCU</name>
<evidence type="ECO:0000313" key="4">
    <source>
        <dbReference type="Proteomes" id="UP001295444"/>
    </source>
</evidence>
<evidence type="ECO:0000313" key="3">
    <source>
        <dbReference type="EMBL" id="CAH2250894.1"/>
    </source>
</evidence>
<keyword evidence="1" id="KW-0175">Coiled coil</keyword>
<keyword evidence="4" id="KW-1185">Reference proteome</keyword>